<protein>
    <submittedName>
        <fullName evidence="2">Uncharacterized protein</fullName>
    </submittedName>
</protein>
<dbReference type="Proteomes" id="UP000184144">
    <property type="component" value="Unassembled WGS sequence"/>
</dbReference>
<keyword evidence="1" id="KW-1133">Transmembrane helix</keyword>
<gene>
    <name evidence="2" type="ORF">SAMN05444273_104234</name>
</gene>
<dbReference type="EMBL" id="FQUV01000004">
    <property type="protein sequence ID" value="SHF18878.1"/>
    <property type="molecule type" value="Genomic_DNA"/>
</dbReference>
<feature type="transmembrane region" description="Helical" evidence="1">
    <location>
        <begin position="58"/>
        <end position="80"/>
    </location>
</feature>
<dbReference type="PROSITE" id="PS51257">
    <property type="entry name" value="PROKAR_LIPOPROTEIN"/>
    <property type="match status" value="1"/>
</dbReference>
<evidence type="ECO:0000256" key="1">
    <source>
        <dbReference type="SAM" id="Phobius"/>
    </source>
</evidence>
<dbReference type="STRING" id="1486859.SAMN05444273_104234"/>
<evidence type="ECO:0000313" key="3">
    <source>
        <dbReference type="Proteomes" id="UP000184144"/>
    </source>
</evidence>
<proteinExistence type="predicted"/>
<feature type="transmembrane region" description="Helical" evidence="1">
    <location>
        <begin position="12"/>
        <end position="32"/>
    </location>
</feature>
<keyword evidence="1" id="KW-0812">Transmembrane</keyword>
<reference evidence="3" key="1">
    <citation type="submission" date="2016-11" db="EMBL/GenBank/DDBJ databases">
        <authorList>
            <person name="Varghese N."/>
            <person name="Submissions S."/>
        </authorList>
    </citation>
    <scope>NUCLEOTIDE SEQUENCE [LARGE SCALE GENOMIC DNA]</scope>
    <source>
        <strain evidence="3">DSM 100566</strain>
    </source>
</reference>
<keyword evidence="1" id="KW-0472">Membrane</keyword>
<organism evidence="2 3">
    <name type="scientific">Litoreibacter ascidiaceicola</name>
    <dbReference type="NCBI Taxonomy" id="1486859"/>
    <lineage>
        <taxon>Bacteria</taxon>
        <taxon>Pseudomonadati</taxon>
        <taxon>Pseudomonadota</taxon>
        <taxon>Alphaproteobacteria</taxon>
        <taxon>Rhodobacterales</taxon>
        <taxon>Roseobacteraceae</taxon>
        <taxon>Litoreibacter</taxon>
    </lineage>
</organism>
<evidence type="ECO:0000313" key="2">
    <source>
        <dbReference type="EMBL" id="SHF18878.1"/>
    </source>
</evidence>
<name>A0A1M4ZLM7_9RHOB</name>
<keyword evidence="3" id="KW-1185">Reference proteome</keyword>
<sequence>MQAGRLKRVMAVTMTVLTACFGGLWVFGYMYVSAMACAFSTSGKCRAKMPWQMSGEDLQLFVLVPGAIFLALLFGTILLWRKRPDSKSKT</sequence>
<accession>A0A1M4ZLM7</accession>
<dbReference type="AlphaFoldDB" id="A0A1M4ZLM7"/>